<dbReference type="Pfam" id="PF00175">
    <property type="entry name" value="NAD_binding_1"/>
    <property type="match status" value="1"/>
</dbReference>
<protein>
    <recommendedName>
        <fullName evidence="13">NADPH--hemoprotein reductase</fullName>
        <ecNumber evidence="13">1.6.2.4</ecNumber>
    </recommendedName>
</protein>
<dbReference type="PROSITE" id="PS50054">
    <property type="entry name" value="TYR_PHOSPHATASE_DUAL"/>
    <property type="match status" value="1"/>
</dbReference>
<dbReference type="Gene3D" id="3.40.50.360">
    <property type="match status" value="1"/>
</dbReference>
<accession>A0ABQ8MAU1</accession>
<dbReference type="PRINTS" id="PR00371">
    <property type="entry name" value="FPNCR"/>
</dbReference>
<dbReference type="Pfam" id="PF00782">
    <property type="entry name" value="DSPc"/>
    <property type="match status" value="1"/>
</dbReference>
<dbReference type="CDD" id="cd14517">
    <property type="entry name" value="DSP_STYXL1"/>
    <property type="match status" value="1"/>
</dbReference>
<dbReference type="Pfam" id="PF07851">
    <property type="entry name" value="TMEM120A-B"/>
    <property type="match status" value="1"/>
</dbReference>
<dbReference type="SUPFAM" id="SSF52343">
    <property type="entry name" value="Ferredoxin reductase-like, C-terminal NADP-linked domain"/>
    <property type="match status" value="1"/>
</dbReference>
<feature type="domain" description="Rhodanese" evidence="17">
    <location>
        <begin position="31"/>
        <end position="111"/>
    </location>
</feature>
<dbReference type="PANTHER" id="PTHR19384">
    <property type="entry name" value="NITRIC OXIDE SYNTHASE-RELATED"/>
    <property type="match status" value="1"/>
</dbReference>
<feature type="domain" description="FAD-binding FR-type" evidence="19">
    <location>
        <begin position="952"/>
        <end position="1166"/>
    </location>
</feature>
<dbReference type="InterPro" id="IPR039261">
    <property type="entry name" value="FNR_nucleotide-bd"/>
</dbReference>
<keyword evidence="8" id="KW-0274">FAD</keyword>
<dbReference type="Proteomes" id="UP000830375">
    <property type="component" value="Unassembled WGS sequence"/>
</dbReference>
<keyword evidence="10 15" id="KW-1133">Transmembrane helix</keyword>
<feature type="transmembrane region" description="Helical" evidence="15">
    <location>
        <begin position="531"/>
        <end position="549"/>
    </location>
</feature>
<dbReference type="InterPro" id="IPR012926">
    <property type="entry name" value="TMEM120A/B"/>
</dbReference>
<evidence type="ECO:0000259" key="16">
    <source>
        <dbReference type="PROSITE" id="PS50054"/>
    </source>
</evidence>
<evidence type="ECO:0000256" key="9">
    <source>
        <dbReference type="ARBA" id="ARBA00022857"/>
    </source>
</evidence>
<keyword evidence="7 15" id="KW-0812">Transmembrane</keyword>
<comment type="subcellular location">
    <subcellularLocation>
        <location evidence="3">Nucleus inner membrane</location>
        <topology evidence="3">Multi-pass membrane protein</topology>
    </subcellularLocation>
</comment>
<evidence type="ECO:0000256" key="3">
    <source>
        <dbReference type="ARBA" id="ARBA00004473"/>
    </source>
</evidence>
<evidence type="ECO:0000256" key="2">
    <source>
        <dbReference type="ARBA" id="ARBA00001974"/>
    </source>
</evidence>
<dbReference type="InterPro" id="IPR020422">
    <property type="entry name" value="TYR_PHOSPHATASE_DUAL_dom"/>
</dbReference>
<evidence type="ECO:0000259" key="18">
    <source>
        <dbReference type="PROSITE" id="PS50902"/>
    </source>
</evidence>
<evidence type="ECO:0000256" key="7">
    <source>
        <dbReference type="ARBA" id="ARBA00022692"/>
    </source>
</evidence>
<dbReference type="SUPFAM" id="SSF52218">
    <property type="entry name" value="Flavoproteins"/>
    <property type="match status" value="1"/>
</dbReference>
<gene>
    <name evidence="20" type="ORF">H4Q32_022186</name>
</gene>
<keyword evidence="6" id="KW-0288">FMN</keyword>
<dbReference type="Gene3D" id="3.40.50.80">
    <property type="entry name" value="Nucleotide-binding domain of ferredoxin-NADP reductase (FNR) module"/>
    <property type="match status" value="1"/>
</dbReference>
<evidence type="ECO:0000259" key="17">
    <source>
        <dbReference type="PROSITE" id="PS50206"/>
    </source>
</evidence>
<keyword evidence="11" id="KW-0560">Oxidoreductase</keyword>
<dbReference type="PROSITE" id="PS50206">
    <property type="entry name" value="RHODANESE_3"/>
    <property type="match status" value="1"/>
</dbReference>
<comment type="similarity">
    <text evidence="4">Belongs to the TMEM120 family.</text>
</comment>
<comment type="caution">
    <text evidence="20">The sequence shown here is derived from an EMBL/GenBank/DDBJ whole genome shotgun (WGS) entry which is preliminary data.</text>
</comment>
<dbReference type="InterPro" id="IPR029021">
    <property type="entry name" value="Prot-tyrosine_phosphatase-like"/>
</dbReference>
<dbReference type="InterPro" id="IPR001433">
    <property type="entry name" value="OxRdtase_FAD/NAD-bd"/>
</dbReference>
<feature type="transmembrane region" description="Helical" evidence="15">
    <location>
        <begin position="486"/>
        <end position="504"/>
    </location>
</feature>
<dbReference type="InterPro" id="IPR036873">
    <property type="entry name" value="Rhodanese-like_dom_sf"/>
</dbReference>
<evidence type="ECO:0000256" key="11">
    <source>
        <dbReference type="ARBA" id="ARBA00023002"/>
    </source>
</evidence>
<dbReference type="Gene3D" id="3.90.190.10">
    <property type="entry name" value="Protein tyrosine phosphatase superfamily"/>
    <property type="match status" value="1"/>
</dbReference>
<dbReference type="InterPro" id="IPR029039">
    <property type="entry name" value="Flavoprotein-like_sf"/>
</dbReference>
<dbReference type="PROSITE" id="PS51384">
    <property type="entry name" value="FAD_FR"/>
    <property type="match status" value="1"/>
</dbReference>
<evidence type="ECO:0000256" key="1">
    <source>
        <dbReference type="ARBA" id="ARBA00001917"/>
    </source>
</evidence>
<dbReference type="SUPFAM" id="SSF63380">
    <property type="entry name" value="Riboflavin synthase domain-like"/>
    <property type="match status" value="1"/>
</dbReference>
<evidence type="ECO:0000313" key="21">
    <source>
        <dbReference type="Proteomes" id="UP000830375"/>
    </source>
</evidence>
<dbReference type="Pfam" id="PF00667">
    <property type="entry name" value="FAD_binding_1"/>
    <property type="match status" value="1"/>
</dbReference>
<dbReference type="EMBL" id="JACTAM010000010">
    <property type="protein sequence ID" value="KAI2659686.1"/>
    <property type="molecule type" value="Genomic_DNA"/>
</dbReference>
<evidence type="ECO:0000256" key="13">
    <source>
        <dbReference type="ARBA" id="ARBA00023797"/>
    </source>
</evidence>
<evidence type="ECO:0000256" key="10">
    <source>
        <dbReference type="ARBA" id="ARBA00022989"/>
    </source>
</evidence>
<dbReference type="SUPFAM" id="SSF52821">
    <property type="entry name" value="Rhodanese/Cell cycle control phosphatase"/>
    <property type="match status" value="1"/>
</dbReference>
<dbReference type="InterPro" id="IPR008254">
    <property type="entry name" value="Flavodoxin/NO_synth"/>
</dbReference>
<feature type="domain" description="Tyrosine-protein phosphatase" evidence="16">
    <location>
        <begin position="128"/>
        <end position="271"/>
    </location>
</feature>
<reference evidence="20 21" key="1">
    <citation type="submission" date="2022-01" db="EMBL/GenBank/DDBJ databases">
        <title>A high-quality chromosome-level genome assembly of rohu carp, Labeo rohita.</title>
        <authorList>
            <person name="Arick M.A. II"/>
            <person name="Hsu C.-Y."/>
            <person name="Magbanua Z."/>
            <person name="Pechanova O."/>
            <person name="Grover C."/>
            <person name="Miller E."/>
            <person name="Thrash A."/>
            <person name="Ezzel L."/>
            <person name="Alam S."/>
            <person name="Benzie J."/>
            <person name="Hamilton M."/>
            <person name="Karsi A."/>
            <person name="Lawrence M.L."/>
            <person name="Peterson D.G."/>
        </authorList>
    </citation>
    <scope>NUCLEOTIDE SEQUENCE [LARGE SCALE GENOMIC DNA]</scope>
    <source>
        <strain evidence="21">BAU-BD-2019</strain>
        <tissue evidence="20">Blood</tissue>
    </source>
</reference>
<dbReference type="InterPro" id="IPR001763">
    <property type="entry name" value="Rhodanese-like_dom"/>
</dbReference>
<dbReference type="SUPFAM" id="SSF52799">
    <property type="entry name" value="(Phosphotyrosine protein) phosphatases II"/>
    <property type="match status" value="1"/>
</dbReference>
<dbReference type="InterPro" id="IPR001709">
    <property type="entry name" value="Flavoprot_Pyr_Nucl_cyt_Rdtase"/>
</dbReference>
<dbReference type="InterPro" id="IPR017938">
    <property type="entry name" value="Riboflavin_synthase-like_b-brl"/>
</dbReference>
<keyword evidence="21" id="KW-1185">Reference proteome</keyword>
<feature type="domain" description="Flavodoxin-like" evidence="18">
    <location>
        <begin position="752"/>
        <end position="897"/>
    </location>
</feature>
<evidence type="ECO:0000313" key="20">
    <source>
        <dbReference type="EMBL" id="KAI2659686.1"/>
    </source>
</evidence>
<dbReference type="EC" id="1.6.2.4" evidence="13"/>
<dbReference type="PROSITE" id="PS50902">
    <property type="entry name" value="FLAVODOXIN_LIKE"/>
    <property type="match status" value="1"/>
</dbReference>
<evidence type="ECO:0000259" key="19">
    <source>
        <dbReference type="PROSITE" id="PS51384"/>
    </source>
</evidence>
<dbReference type="Gene3D" id="2.40.30.10">
    <property type="entry name" value="Translation factors"/>
    <property type="match status" value="2"/>
</dbReference>
<comment type="cofactor">
    <cofactor evidence="1">
        <name>FMN</name>
        <dbReference type="ChEBI" id="CHEBI:58210"/>
    </cofactor>
</comment>
<evidence type="ECO:0000256" key="6">
    <source>
        <dbReference type="ARBA" id="ARBA00022643"/>
    </source>
</evidence>
<evidence type="ECO:0000256" key="8">
    <source>
        <dbReference type="ARBA" id="ARBA00022827"/>
    </source>
</evidence>
<dbReference type="PRINTS" id="PR00369">
    <property type="entry name" value="FLAVODOXIN"/>
</dbReference>
<dbReference type="Gene3D" id="1.20.990.10">
    <property type="entry name" value="NADPH-cytochrome p450 Reductase, Chain A, domain 3"/>
    <property type="match status" value="1"/>
</dbReference>
<comment type="cofactor">
    <cofactor evidence="2">
        <name>FAD</name>
        <dbReference type="ChEBI" id="CHEBI:57692"/>
    </cofactor>
</comment>
<dbReference type="InterPro" id="IPR000340">
    <property type="entry name" value="Dual-sp_phosphatase_cat-dom"/>
</dbReference>
<dbReference type="InterPro" id="IPR003097">
    <property type="entry name" value="CysJ-like_FAD-binding"/>
</dbReference>
<dbReference type="PANTHER" id="PTHR19384:SF17">
    <property type="entry name" value="NADPH--CYTOCHROME P450 REDUCTASE"/>
    <property type="match status" value="1"/>
</dbReference>
<keyword evidence="5" id="KW-0285">Flavoprotein</keyword>
<organism evidence="20 21">
    <name type="scientific">Labeo rohita</name>
    <name type="common">Indian major carp</name>
    <name type="synonym">Cyprinus rohita</name>
    <dbReference type="NCBI Taxonomy" id="84645"/>
    <lineage>
        <taxon>Eukaryota</taxon>
        <taxon>Metazoa</taxon>
        <taxon>Chordata</taxon>
        <taxon>Craniata</taxon>
        <taxon>Vertebrata</taxon>
        <taxon>Euteleostomi</taxon>
        <taxon>Actinopterygii</taxon>
        <taxon>Neopterygii</taxon>
        <taxon>Teleostei</taxon>
        <taxon>Ostariophysi</taxon>
        <taxon>Cypriniformes</taxon>
        <taxon>Cyprinidae</taxon>
        <taxon>Labeoninae</taxon>
        <taxon>Labeonini</taxon>
        <taxon>Labeo</taxon>
    </lineage>
</organism>
<keyword evidence="12 15" id="KW-0472">Membrane</keyword>
<keyword evidence="9" id="KW-0521">NADP</keyword>
<evidence type="ECO:0000256" key="5">
    <source>
        <dbReference type="ARBA" id="ARBA00022630"/>
    </source>
</evidence>
<evidence type="ECO:0000256" key="15">
    <source>
        <dbReference type="SAM" id="Phobius"/>
    </source>
</evidence>
<proteinExistence type="inferred from homology"/>
<feature type="transmembrane region" description="Helical" evidence="15">
    <location>
        <begin position="624"/>
        <end position="645"/>
    </location>
</feature>
<dbReference type="SMART" id="SM00195">
    <property type="entry name" value="DSPc"/>
    <property type="match status" value="1"/>
</dbReference>
<name>A0ABQ8MAU1_LABRO</name>
<feature type="transmembrane region" description="Helical" evidence="15">
    <location>
        <begin position="569"/>
        <end position="594"/>
    </location>
</feature>
<dbReference type="InterPro" id="IPR023173">
    <property type="entry name" value="NADPH_Cyt_P450_Rdtase_alpha"/>
</dbReference>
<dbReference type="Pfam" id="PF00258">
    <property type="entry name" value="Flavodoxin_1"/>
    <property type="match status" value="1"/>
</dbReference>
<dbReference type="InterPro" id="IPR017927">
    <property type="entry name" value="FAD-bd_FR_type"/>
</dbReference>
<evidence type="ECO:0000256" key="12">
    <source>
        <dbReference type="ARBA" id="ARBA00023136"/>
    </source>
</evidence>
<feature type="coiled-coil region" evidence="14">
    <location>
        <begin position="316"/>
        <end position="378"/>
    </location>
</feature>
<dbReference type="InterPro" id="IPR001094">
    <property type="entry name" value="Flavdoxin-like"/>
</dbReference>
<sequence>MAGKVLCEATKLYNIINQYTHLPRLAESNYLCLIDARAAESYNLSHIITARNAKWVESMRYIIVYDSNTHSLSDSGPAIDCADILEKASQFPIQILSGGYEKFSALYPFLRTHKILYNIRELESMNPYPVEILPGKLYMGDYRQATNLQILKDLKLNALVNVSDECSLVFKKANCTVLHIRIPDSAEADLITSFERMCVFIGSHINASSSVLIFSTLGVSRCCAVTMAYLMHHLKYTLKEAWNHIQQCKANMRPNRGFVQQLSDWELQTLGKRTSVKDSEGLRQRWSGLLFSSHFSGNTTFHQIHSLEMLFNPTGLNECLQEWEDLEKDYQQVQETHRLYKQKLEEVSKLQDSCSSSIARQRKKLKDLNESLQECRAVANPEDVNKVDEIHDSIKERSNVFSEMEAFLPKKNEVLDALFNFLLVWYYCTLTIRESILINNGSKIKGWWVFQHYVSTFLSGVMLTWYDKLNSLALPDGELYQMFRNQFLSYSMYINFVQFLQYYYQSGCLYRLRALGERHNMDLTVEGFQSWMWRGLTFLLPFLFLGHFFQLYNGITLFQMAQLPEWKEWQVLMCGSTFLVLFMGNFFTTLGVVYHKIDWGSPVKQKWEMEKSLRRFQENTPEPLLSSLDIFLFSLVAGLLIYWFFFRKKPEPVLDIKPFHAVDPWEMLYIPVALQPLCSGQMAGERETESPSQTLASLTPPFPALKSDDRVFSPVMGCMFSLPQDRLAAAERPPPITESSFIEKMKKTNRNIVVFYGSQTGTAEEFANRLAKDAHRYGMKGMAADPEEYDMSELSRLKEIPNSMAVFCMATYGEGDPTDNAQEFYDWMQGADDDLEGVNFAVFGLGNKTYEHYNAMGKYTDKKLAELGGKGSLIWALGMMTASNLEEDFISWKEQFWPAVCEFFGVEATGEDSSIRQFELVVHNDINMNQVYTGEMGRLKSFQTQKPPFDSKNPFLSPVTVNRKLNKGGNRHLMHIELNITDSKIRYDAGDHVAVYPTNDAAVVNRIGERLGIDLDTVISLKNLDEECNKKHPFPCPTTYRTALTHYLDVNNTPRTNVLYELAHWVLDSERNILAILEDLPSLNPPIDHLCELLPRLQARYYSIASSSKVYATSIHICAVVIEYTTKTGRVFKGVATNWLKNKEVTDNGHKHTVPMYVRRSQFRLPFKPSNPIIMIGPGTGIAPFMGFIQERAWQKEQGKDVGETILFFGCRHKNEDFLYQEELEKFEREGVLTQLSVAFSRDQEHKIYVQHLLKKNKEQLWKLIHLNNAHIYVCGDARNMARDVHAAFYEIAEEVGGLTHTQAVDYFKKLMTKGRYSQDVWS</sequence>
<keyword evidence="14" id="KW-0175">Coiled coil</keyword>
<evidence type="ECO:0000256" key="14">
    <source>
        <dbReference type="SAM" id="Coils"/>
    </source>
</evidence>
<dbReference type="CDD" id="cd06204">
    <property type="entry name" value="CYPOR"/>
    <property type="match status" value="1"/>
</dbReference>
<evidence type="ECO:0000256" key="4">
    <source>
        <dbReference type="ARBA" id="ARBA00009700"/>
    </source>
</evidence>